<evidence type="ECO:0000313" key="2">
    <source>
        <dbReference type="EMBL" id="EEF14476.1"/>
    </source>
</evidence>
<dbReference type="Proteomes" id="UP000003082">
    <property type="component" value="Unassembled WGS sequence"/>
</dbReference>
<evidence type="ECO:0000313" key="3">
    <source>
        <dbReference type="Proteomes" id="UP000003082"/>
    </source>
</evidence>
<feature type="transmembrane region" description="Helical" evidence="1">
    <location>
        <begin position="12"/>
        <end position="37"/>
    </location>
</feature>
<protein>
    <submittedName>
        <fullName evidence="2">Uncharacterized protein</fullName>
    </submittedName>
</protein>
<organism evidence="2 3">
    <name type="scientific">Campylobacter rectus RM3267</name>
    <dbReference type="NCBI Taxonomy" id="553218"/>
    <lineage>
        <taxon>Bacteria</taxon>
        <taxon>Pseudomonadati</taxon>
        <taxon>Campylobacterota</taxon>
        <taxon>Epsilonproteobacteria</taxon>
        <taxon>Campylobacterales</taxon>
        <taxon>Campylobacteraceae</taxon>
        <taxon>Campylobacter</taxon>
    </lineage>
</organism>
<evidence type="ECO:0000256" key="1">
    <source>
        <dbReference type="SAM" id="Phobius"/>
    </source>
</evidence>
<dbReference type="AlphaFoldDB" id="B9D0G6"/>
<dbReference type="EMBL" id="ACFU01000006">
    <property type="protein sequence ID" value="EEF14476.1"/>
    <property type="molecule type" value="Genomic_DNA"/>
</dbReference>
<dbReference type="STRING" id="553218.CAMRE0001_1170"/>
<keyword evidence="1" id="KW-1133">Transmembrane helix</keyword>
<keyword evidence="1" id="KW-0812">Transmembrane</keyword>
<reference evidence="2 3" key="1">
    <citation type="submission" date="2008-08" db="EMBL/GenBank/DDBJ databases">
        <authorList>
            <person name="Madupu R."/>
            <person name="Durkin A.S."/>
            <person name="Torralba M."/>
            <person name="Methe B."/>
            <person name="Sutton G.G."/>
            <person name="Strausberg R.L."/>
            <person name="Nelson K.E."/>
        </authorList>
    </citation>
    <scope>NUCLEOTIDE SEQUENCE [LARGE SCALE GENOMIC DNA]</scope>
    <source>
        <strain evidence="2 3">RM3267</strain>
    </source>
</reference>
<proteinExistence type="predicted"/>
<accession>B9D0G6</accession>
<comment type="caution">
    <text evidence="2">The sequence shown here is derived from an EMBL/GenBank/DDBJ whole genome shotgun (WGS) entry which is preliminary data.</text>
</comment>
<keyword evidence="3" id="KW-1185">Reference proteome</keyword>
<gene>
    <name evidence="2" type="ORF">CAMRE0001_1170</name>
</gene>
<name>B9D0G6_CAMRE</name>
<sequence>MAAVLLATEYNFIILAAFWSPTPKFSNLFSVIILGFARRLSDRL</sequence>
<keyword evidence="1" id="KW-0472">Membrane</keyword>